<comment type="similarity">
    <text evidence="8">Belongs to the binding-protein-dependent transport system permease family.</text>
</comment>
<name>A0A511N5C1_DEIC1</name>
<feature type="domain" description="ABC transmembrane type-1" evidence="9">
    <location>
        <begin position="55"/>
        <end position="245"/>
    </location>
</feature>
<evidence type="ECO:0000256" key="1">
    <source>
        <dbReference type="ARBA" id="ARBA00004429"/>
    </source>
</evidence>
<comment type="caution">
    <text evidence="10">The sequence shown here is derived from an EMBL/GenBank/DDBJ whole genome shotgun (WGS) entry which is preliminary data.</text>
</comment>
<reference evidence="10 11" key="1">
    <citation type="submission" date="2019-07" db="EMBL/GenBank/DDBJ databases">
        <title>Whole genome shotgun sequence of Deinococcus cellulosilyticus NBRC 106333.</title>
        <authorList>
            <person name="Hosoyama A."/>
            <person name="Uohara A."/>
            <person name="Ohji S."/>
            <person name="Ichikawa N."/>
        </authorList>
    </citation>
    <scope>NUCLEOTIDE SEQUENCE [LARGE SCALE GENOMIC DNA]</scope>
    <source>
        <strain evidence="10 11">NBRC 106333</strain>
    </source>
</reference>
<feature type="transmembrane region" description="Helical" evidence="8">
    <location>
        <begin position="360"/>
        <end position="379"/>
    </location>
</feature>
<evidence type="ECO:0000256" key="8">
    <source>
        <dbReference type="RuleBase" id="RU363032"/>
    </source>
</evidence>
<dbReference type="OrthoDB" id="9776648at2"/>
<feature type="transmembrane region" description="Helical" evidence="8">
    <location>
        <begin position="95"/>
        <end position="116"/>
    </location>
</feature>
<feature type="transmembrane region" description="Helical" evidence="8">
    <location>
        <begin position="273"/>
        <end position="298"/>
    </location>
</feature>
<keyword evidence="11" id="KW-1185">Reference proteome</keyword>
<evidence type="ECO:0000256" key="2">
    <source>
        <dbReference type="ARBA" id="ARBA00022448"/>
    </source>
</evidence>
<dbReference type="GO" id="GO:0005886">
    <property type="term" value="C:plasma membrane"/>
    <property type="evidence" value="ECO:0007669"/>
    <property type="project" value="UniProtKB-SubCell"/>
</dbReference>
<keyword evidence="5 8" id="KW-0812">Transmembrane</keyword>
<dbReference type="InterPro" id="IPR000515">
    <property type="entry name" value="MetI-like"/>
</dbReference>
<feature type="transmembrane region" description="Helical" evidence="8">
    <location>
        <begin position="385"/>
        <end position="402"/>
    </location>
</feature>
<evidence type="ECO:0000313" key="10">
    <source>
        <dbReference type="EMBL" id="GEM47677.1"/>
    </source>
</evidence>
<dbReference type="AlphaFoldDB" id="A0A511N5C1"/>
<feature type="domain" description="ABC transmembrane type-1" evidence="9">
    <location>
        <begin position="324"/>
        <end position="510"/>
    </location>
</feature>
<dbReference type="Proteomes" id="UP000321306">
    <property type="component" value="Unassembled WGS sequence"/>
</dbReference>
<evidence type="ECO:0000313" key="11">
    <source>
        <dbReference type="Proteomes" id="UP000321306"/>
    </source>
</evidence>
<feature type="transmembrane region" description="Helical" evidence="8">
    <location>
        <begin position="128"/>
        <end position="151"/>
    </location>
</feature>
<gene>
    <name evidence="10" type="ORF">DC3_33120</name>
</gene>
<evidence type="ECO:0000259" key="9">
    <source>
        <dbReference type="PROSITE" id="PS50928"/>
    </source>
</evidence>
<evidence type="ECO:0000256" key="4">
    <source>
        <dbReference type="ARBA" id="ARBA00022519"/>
    </source>
</evidence>
<dbReference type="EMBL" id="BJXB01000014">
    <property type="protein sequence ID" value="GEM47677.1"/>
    <property type="molecule type" value="Genomic_DNA"/>
</dbReference>
<evidence type="ECO:0000256" key="3">
    <source>
        <dbReference type="ARBA" id="ARBA00022475"/>
    </source>
</evidence>
<feature type="transmembrane region" description="Helical" evidence="8">
    <location>
        <begin position="328"/>
        <end position="348"/>
    </location>
</feature>
<feature type="transmembrane region" description="Helical" evidence="8">
    <location>
        <begin position="7"/>
        <end position="27"/>
    </location>
</feature>
<keyword evidence="4" id="KW-0997">Cell inner membrane</keyword>
<accession>A0A511N5C1</accession>
<dbReference type="Pfam" id="PF00528">
    <property type="entry name" value="BPD_transp_1"/>
    <property type="match status" value="2"/>
</dbReference>
<feature type="transmembrane region" description="Helical" evidence="8">
    <location>
        <begin position="62"/>
        <end position="83"/>
    </location>
</feature>
<dbReference type="PANTHER" id="PTHR43357">
    <property type="entry name" value="INNER MEMBRANE ABC TRANSPORTER PERMEASE PROTEIN YDCV"/>
    <property type="match status" value="1"/>
</dbReference>
<comment type="subcellular location">
    <subcellularLocation>
        <location evidence="1">Cell inner membrane</location>
        <topology evidence="1">Multi-pass membrane protein</topology>
    </subcellularLocation>
    <subcellularLocation>
        <location evidence="8">Cell membrane</location>
        <topology evidence="8">Multi-pass membrane protein</topology>
    </subcellularLocation>
</comment>
<evidence type="ECO:0000256" key="7">
    <source>
        <dbReference type="ARBA" id="ARBA00023136"/>
    </source>
</evidence>
<dbReference type="PANTHER" id="PTHR43357:SF4">
    <property type="entry name" value="INNER MEMBRANE ABC TRANSPORTER PERMEASE PROTEIN YDCV"/>
    <property type="match status" value="1"/>
</dbReference>
<dbReference type="GO" id="GO:0055085">
    <property type="term" value="P:transmembrane transport"/>
    <property type="evidence" value="ECO:0007669"/>
    <property type="project" value="InterPro"/>
</dbReference>
<dbReference type="RefSeq" id="WP_146886106.1">
    <property type="nucleotide sequence ID" value="NZ_BJXB01000014.1"/>
</dbReference>
<proteinExistence type="inferred from homology"/>
<evidence type="ECO:0000256" key="5">
    <source>
        <dbReference type="ARBA" id="ARBA00022692"/>
    </source>
</evidence>
<keyword evidence="3" id="KW-1003">Cell membrane</keyword>
<sequence length="520" mass="56282">MQRPMTTFLLALIPVGFLGFFLVYPFVRAILAGVEAGFVEQLRSVLGEKYYWERIGWSLQQATYSSVLSALLGVPAALTLAKYNFPFKRGLMRVLMLPLVTPGIVAAMGILSLVGARGLTGLHLQDTAFLVILGNVFYNQSLIVRFVHAGLMRIPANAVQAAQVLGASRFRVLLRVILPLVLPHLLGAFSLVFLYCFSSFSLALLLGGQKYSTLEVEIYTLTLYQLDLSRAGILVLIQFLITGLAALVYTALQKRTSTTGEFRARVLPAPRGVQWLEVAFWVGLTGVIALAPLLSVFLKSVLGQEGFTWQFYQGILTSDTLKALWNTLRFSVAAMLLSLVVGGLQAVVTFRRASPAVDALSMLPFLVSMVSVSVGYLLAYPGLSGSLTLLIGAYTLLAYPFVTRTVLAGLRTLSPAMVQSARVLGASPIRVWMRVTLPLLKGSIRTGAAFALASAIGEFAATLILQRPEWTTLSTLIYQTLGRPGAQNLGQAAALSSMLLGITYLAFRVLEEDAAGQNSF</sequence>
<feature type="transmembrane region" description="Helical" evidence="8">
    <location>
        <begin position="231"/>
        <end position="252"/>
    </location>
</feature>
<keyword evidence="6 8" id="KW-1133">Transmembrane helix</keyword>
<protein>
    <submittedName>
        <fullName evidence="10">ABC transporter permease</fullName>
    </submittedName>
</protein>
<dbReference type="Gene3D" id="1.10.3720.10">
    <property type="entry name" value="MetI-like"/>
    <property type="match status" value="2"/>
</dbReference>
<feature type="transmembrane region" description="Helical" evidence="8">
    <location>
        <begin position="172"/>
        <end position="195"/>
    </location>
</feature>
<dbReference type="SUPFAM" id="SSF161098">
    <property type="entry name" value="MetI-like"/>
    <property type="match status" value="2"/>
</dbReference>
<dbReference type="PROSITE" id="PS50928">
    <property type="entry name" value="ABC_TM1"/>
    <property type="match status" value="2"/>
</dbReference>
<dbReference type="InterPro" id="IPR035906">
    <property type="entry name" value="MetI-like_sf"/>
</dbReference>
<evidence type="ECO:0000256" key="6">
    <source>
        <dbReference type="ARBA" id="ARBA00022989"/>
    </source>
</evidence>
<keyword evidence="7 8" id="KW-0472">Membrane</keyword>
<keyword evidence="2 8" id="KW-0813">Transport</keyword>
<dbReference type="CDD" id="cd06261">
    <property type="entry name" value="TM_PBP2"/>
    <property type="match status" value="2"/>
</dbReference>
<organism evidence="10 11">
    <name type="scientific">Deinococcus cellulosilyticus (strain DSM 18568 / NBRC 106333 / KACC 11606 / 5516J-15)</name>
    <dbReference type="NCBI Taxonomy" id="1223518"/>
    <lineage>
        <taxon>Bacteria</taxon>
        <taxon>Thermotogati</taxon>
        <taxon>Deinococcota</taxon>
        <taxon>Deinococci</taxon>
        <taxon>Deinococcales</taxon>
        <taxon>Deinococcaceae</taxon>
        <taxon>Deinococcus</taxon>
    </lineage>
</organism>